<gene>
    <name evidence="2" type="ORF">F2Q70_00016016</name>
</gene>
<sequence length="85" mass="9635">MSENPSGTSLGFGDENQTRSSNLNQDNDVIIFHLWKQRNNVIHNQISLSTAAVFRLVDRDVRTIITAKRQRKNFTSLACRVGCDN</sequence>
<dbReference type="AlphaFoldDB" id="A0A8S9I2D2"/>
<dbReference type="EMBL" id="QGKY02001250">
    <property type="protein sequence ID" value="KAF2563761.1"/>
    <property type="molecule type" value="Genomic_DNA"/>
</dbReference>
<reference evidence="2" key="1">
    <citation type="submission" date="2019-12" db="EMBL/GenBank/DDBJ databases">
        <title>Genome sequencing and annotation of Brassica cretica.</title>
        <authorList>
            <person name="Studholme D.J."/>
            <person name="Sarris P.F."/>
        </authorList>
    </citation>
    <scope>NUCLEOTIDE SEQUENCE</scope>
    <source>
        <strain evidence="2">PFS-102/07</strain>
        <tissue evidence="2">Leaf</tissue>
    </source>
</reference>
<proteinExistence type="predicted"/>
<accession>A0A8S9I2D2</accession>
<comment type="caution">
    <text evidence="2">The sequence shown here is derived from an EMBL/GenBank/DDBJ whole genome shotgun (WGS) entry which is preliminary data.</text>
</comment>
<protein>
    <submittedName>
        <fullName evidence="2">Uncharacterized protein</fullName>
    </submittedName>
</protein>
<evidence type="ECO:0000313" key="2">
    <source>
        <dbReference type="EMBL" id="KAF2563761.1"/>
    </source>
</evidence>
<evidence type="ECO:0000256" key="1">
    <source>
        <dbReference type="SAM" id="MobiDB-lite"/>
    </source>
</evidence>
<organism evidence="2">
    <name type="scientific">Brassica cretica</name>
    <name type="common">Mustard</name>
    <dbReference type="NCBI Taxonomy" id="69181"/>
    <lineage>
        <taxon>Eukaryota</taxon>
        <taxon>Viridiplantae</taxon>
        <taxon>Streptophyta</taxon>
        <taxon>Embryophyta</taxon>
        <taxon>Tracheophyta</taxon>
        <taxon>Spermatophyta</taxon>
        <taxon>Magnoliopsida</taxon>
        <taxon>eudicotyledons</taxon>
        <taxon>Gunneridae</taxon>
        <taxon>Pentapetalae</taxon>
        <taxon>rosids</taxon>
        <taxon>malvids</taxon>
        <taxon>Brassicales</taxon>
        <taxon>Brassicaceae</taxon>
        <taxon>Brassiceae</taxon>
        <taxon>Brassica</taxon>
    </lineage>
</organism>
<feature type="region of interest" description="Disordered" evidence="1">
    <location>
        <begin position="1"/>
        <end position="22"/>
    </location>
</feature>
<name>A0A8S9I2D2_BRACR</name>